<dbReference type="InterPro" id="IPR006619">
    <property type="entry name" value="PGRP_domain_met/bac"/>
</dbReference>
<dbReference type="InterPro" id="IPR015510">
    <property type="entry name" value="PGRP"/>
</dbReference>
<dbReference type="PROSITE" id="PS51257">
    <property type="entry name" value="PROKAR_LIPOPROTEIN"/>
    <property type="match status" value="1"/>
</dbReference>
<dbReference type="PANTHER" id="PTHR11022">
    <property type="entry name" value="PEPTIDOGLYCAN RECOGNITION PROTEIN"/>
    <property type="match status" value="1"/>
</dbReference>
<dbReference type="SMART" id="SM00701">
    <property type="entry name" value="PGRP"/>
    <property type="match status" value="1"/>
</dbReference>
<dbReference type="PANTHER" id="PTHR11022:SF77">
    <property type="entry name" value="PEPTIDOGLYCAN-RECOGNITION PROTEIN LB"/>
    <property type="match status" value="1"/>
</dbReference>
<dbReference type="SUPFAM" id="SSF55846">
    <property type="entry name" value="N-acetylmuramoyl-L-alanine amidase-like"/>
    <property type="match status" value="1"/>
</dbReference>
<evidence type="ECO:0000256" key="2">
    <source>
        <dbReference type="ARBA" id="ARBA00011245"/>
    </source>
</evidence>
<feature type="signal peptide" evidence="9">
    <location>
        <begin position="1"/>
        <end position="22"/>
    </location>
</feature>
<dbReference type="CDD" id="cd06583">
    <property type="entry name" value="PGRP"/>
    <property type="match status" value="1"/>
</dbReference>
<evidence type="ECO:0000256" key="9">
    <source>
        <dbReference type="SAM" id="SignalP"/>
    </source>
</evidence>
<dbReference type="GO" id="GO:0008270">
    <property type="term" value="F:zinc ion binding"/>
    <property type="evidence" value="ECO:0007669"/>
    <property type="project" value="InterPro"/>
</dbReference>
<dbReference type="EMBL" id="GDQN01010451">
    <property type="protein sequence ID" value="JAT80603.1"/>
    <property type="molecule type" value="Transcribed_RNA"/>
</dbReference>
<dbReference type="GO" id="GO:0009253">
    <property type="term" value="P:peptidoglycan catabolic process"/>
    <property type="evidence" value="ECO:0007669"/>
    <property type="project" value="InterPro"/>
</dbReference>
<dbReference type="OrthoDB" id="10001926at2759"/>
<dbReference type="GO" id="GO:0045087">
    <property type="term" value="P:innate immune response"/>
    <property type="evidence" value="ECO:0007669"/>
    <property type="project" value="UniProtKB-KW"/>
</dbReference>
<sequence length="203" mass="22252">MVNKIVFVAFLMLACAVDLYSCIPVSRNDPVIVTRAQWGAQPARGFTNLNTPVPLVVIHHSSVPGACFNQNACSQAMRSMQNSHQNVNGWVDIGYNFAVGSDGLVYEGRGWNRVGAHAAPHNSNSIGIVLIGHWVSATPPALQLQTTQRLIALGVRLGFIRPQYSLIGHRQVSATECPGQALFNQISRWPNFTPNFQFEENDV</sequence>
<evidence type="ECO:0000256" key="6">
    <source>
        <dbReference type="ARBA" id="ARBA00023157"/>
    </source>
</evidence>
<dbReference type="AlphaFoldDB" id="A0A1E1W0W1"/>
<evidence type="ECO:0000313" key="12">
    <source>
        <dbReference type="EMBL" id="JAT80603.1"/>
    </source>
</evidence>
<evidence type="ECO:0000259" key="11">
    <source>
        <dbReference type="SMART" id="SM00701"/>
    </source>
</evidence>
<feature type="disulfide bond" evidence="8">
    <location>
        <begin position="67"/>
        <end position="73"/>
    </location>
</feature>
<dbReference type="PIRSF" id="PIRSF037945">
    <property type="entry name" value="PGRPs"/>
    <property type="match status" value="1"/>
</dbReference>
<comment type="subunit">
    <text evidence="2">Monomer.</text>
</comment>
<dbReference type="InterPro" id="IPR002502">
    <property type="entry name" value="Amidase_domain"/>
</dbReference>
<evidence type="ECO:0000259" key="10">
    <source>
        <dbReference type="SMART" id="SM00644"/>
    </source>
</evidence>
<evidence type="ECO:0000256" key="1">
    <source>
        <dbReference type="ARBA" id="ARBA00007553"/>
    </source>
</evidence>
<keyword evidence="5 7" id="KW-0391">Immunity</keyword>
<organism evidence="12">
    <name type="scientific">Pectinophora gossypiella</name>
    <name type="common">Cotton pink bollworm</name>
    <name type="synonym">Depressaria gossypiella</name>
    <dbReference type="NCBI Taxonomy" id="13191"/>
    <lineage>
        <taxon>Eukaryota</taxon>
        <taxon>Metazoa</taxon>
        <taxon>Ecdysozoa</taxon>
        <taxon>Arthropoda</taxon>
        <taxon>Hexapoda</taxon>
        <taxon>Insecta</taxon>
        <taxon>Pterygota</taxon>
        <taxon>Neoptera</taxon>
        <taxon>Endopterygota</taxon>
        <taxon>Lepidoptera</taxon>
        <taxon>Glossata</taxon>
        <taxon>Ditrysia</taxon>
        <taxon>Gelechioidea</taxon>
        <taxon>Gelechiidae</taxon>
        <taxon>Apatetrinae</taxon>
        <taxon>Pectinophora</taxon>
    </lineage>
</organism>
<dbReference type="GO" id="GO:0008745">
    <property type="term" value="F:N-acetylmuramoyl-L-alanine amidase activity"/>
    <property type="evidence" value="ECO:0007669"/>
    <property type="project" value="InterPro"/>
</dbReference>
<feature type="chain" id="PRO_5009115080" description="Peptidoglycan-recognition protein" evidence="9">
    <location>
        <begin position="23"/>
        <end position="203"/>
    </location>
</feature>
<evidence type="ECO:0000256" key="5">
    <source>
        <dbReference type="ARBA" id="ARBA00022859"/>
    </source>
</evidence>
<evidence type="ECO:0000256" key="4">
    <source>
        <dbReference type="ARBA" id="ARBA00022729"/>
    </source>
</evidence>
<proteinExistence type="inferred from homology"/>
<keyword evidence="3 7" id="KW-0399">Innate immunity</keyword>
<keyword evidence="6" id="KW-1015">Disulfide bond</keyword>
<dbReference type="InterPro" id="IPR036505">
    <property type="entry name" value="Amidase/PGRP_sf"/>
</dbReference>
<dbReference type="GO" id="GO:0042834">
    <property type="term" value="F:peptidoglycan binding"/>
    <property type="evidence" value="ECO:0007669"/>
    <property type="project" value="InterPro"/>
</dbReference>
<accession>A0A1E1W0W1</accession>
<dbReference type="Pfam" id="PF01510">
    <property type="entry name" value="Amidase_2"/>
    <property type="match status" value="1"/>
</dbReference>
<dbReference type="Gene3D" id="3.40.80.10">
    <property type="entry name" value="Peptidoglycan recognition protein-like"/>
    <property type="match status" value="1"/>
</dbReference>
<protein>
    <recommendedName>
        <fullName evidence="7">Peptidoglycan-recognition protein</fullName>
    </recommendedName>
</protein>
<dbReference type="InterPro" id="IPR017331">
    <property type="entry name" value="Peptidoglycan_recognition"/>
</dbReference>
<reference evidence="12" key="1">
    <citation type="submission" date="2015-09" db="EMBL/GenBank/DDBJ databases">
        <title>De novo assembly of Pectinophora gossypiella (Pink Bollworm) gut transcriptome.</title>
        <authorList>
            <person name="Tassone E.E."/>
        </authorList>
    </citation>
    <scope>NUCLEOTIDE SEQUENCE</scope>
</reference>
<dbReference type="SMART" id="SM00644">
    <property type="entry name" value="Ami_2"/>
    <property type="match status" value="1"/>
</dbReference>
<name>A0A1E1W0W1_PECGO</name>
<comment type="similarity">
    <text evidence="1 7">Belongs to the N-acetylmuramoyl-L-alanine amidase 2 family.</text>
</comment>
<evidence type="ECO:0000256" key="3">
    <source>
        <dbReference type="ARBA" id="ARBA00022588"/>
    </source>
</evidence>
<keyword evidence="4 9" id="KW-0732">Signal</keyword>
<feature type="domain" description="Peptidoglycan recognition protein family" evidence="11">
    <location>
        <begin position="30"/>
        <end position="173"/>
    </location>
</feature>
<dbReference type="FunFam" id="3.40.80.10:FF:000001">
    <property type="entry name" value="Peptidoglycan recognition protein 1"/>
    <property type="match status" value="1"/>
</dbReference>
<gene>
    <name evidence="12" type="ORF">g.18575</name>
</gene>
<feature type="domain" description="N-acetylmuramoyl-L-alanine amidase" evidence="10">
    <location>
        <begin position="41"/>
        <end position="179"/>
    </location>
</feature>
<evidence type="ECO:0000256" key="8">
    <source>
        <dbReference type="PIRSR" id="PIRSR037945-1"/>
    </source>
</evidence>
<evidence type="ECO:0000256" key="7">
    <source>
        <dbReference type="PIRNR" id="PIRNR037945"/>
    </source>
</evidence>